<comment type="caution">
    <text evidence="1">The sequence shown here is derived from an EMBL/GenBank/DDBJ whole genome shotgun (WGS) entry which is preliminary data.</text>
</comment>
<protein>
    <submittedName>
        <fullName evidence="1">Uncharacterized protein</fullName>
    </submittedName>
</protein>
<proteinExistence type="predicted"/>
<evidence type="ECO:0000313" key="2">
    <source>
        <dbReference type="Proteomes" id="UP000566819"/>
    </source>
</evidence>
<dbReference type="GO" id="GO:0001228">
    <property type="term" value="F:DNA-binding transcription activator activity, RNA polymerase II-specific"/>
    <property type="evidence" value="ECO:0007669"/>
    <property type="project" value="TreeGrafter"/>
</dbReference>
<dbReference type="Proteomes" id="UP000566819">
    <property type="component" value="Unassembled WGS sequence"/>
</dbReference>
<dbReference type="InterPro" id="IPR053157">
    <property type="entry name" value="Sterol_Uptake_Regulator"/>
</dbReference>
<sequence length="323" mass="36282">MDLVTVPRNALIPAIGNLSLTDLRMMHHWSTATWDKLTIGPENSKVLLNHVTSLAFESDFLLNCILGISSLHKEHLLPDSQAQKNQTAIYRVKALNGFREALARISLDSLNWEAALIMAILIIILCSKDYDRGEVEDELSIIKWLVLYRGVSSIISMKSYTEVLATGVHPIFRCELVPLTITPATPRSLLRLVENIDILDPDFECRSSYCGMLNALSTLYGSLKQNGLCDDLFIRTITLASHGSQQFCVVSREKRPRPLIILAHLLIFIKLISNRLWWLKGMSDKEITAIARIVGPEWLSYLEVPIAATKTTDKAEIVKLLMS</sequence>
<reference evidence="1 2" key="1">
    <citation type="submission" date="2020-03" db="EMBL/GenBank/DDBJ databases">
        <title>Draft Genome Sequence of Cudoniella acicularis.</title>
        <authorList>
            <person name="Buettner E."/>
            <person name="Kellner H."/>
        </authorList>
    </citation>
    <scope>NUCLEOTIDE SEQUENCE [LARGE SCALE GENOMIC DNA]</scope>
    <source>
        <strain evidence="1 2">DSM 108380</strain>
    </source>
</reference>
<keyword evidence="2" id="KW-1185">Reference proteome</keyword>
<dbReference type="PANTHER" id="PTHR47784:SF5">
    <property type="entry name" value="STEROL UPTAKE CONTROL PROTEIN 2"/>
    <property type="match status" value="1"/>
</dbReference>
<gene>
    <name evidence="1" type="ORF">G7Y89_g15485</name>
</gene>
<dbReference type="OrthoDB" id="3546279at2759"/>
<organism evidence="1 2">
    <name type="scientific">Cudoniella acicularis</name>
    <dbReference type="NCBI Taxonomy" id="354080"/>
    <lineage>
        <taxon>Eukaryota</taxon>
        <taxon>Fungi</taxon>
        <taxon>Dikarya</taxon>
        <taxon>Ascomycota</taxon>
        <taxon>Pezizomycotina</taxon>
        <taxon>Leotiomycetes</taxon>
        <taxon>Helotiales</taxon>
        <taxon>Tricladiaceae</taxon>
        <taxon>Cudoniella</taxon>
    </lineage>
</organism>
<dbReference type="PANTHER" id="PTHR47784">
    <property type="entry name" value="STEROL UPTAKE CONTROL PROTEIN 2"/>
    <property type="match status" value="1"/>
</dbReference>
<name>A0A8H4QMA3_9HELO</name>
<dbReference type="InterPro" id="IPR021858">
    <property type="entry name" value="Fun_TF"/>
</dbReference>
<accession>A0A8H4QMA3</accession>
<dbReference type="AlphaFoldDB" id="A0A8H4QMA3"/>
<dbReference type="EMBL" id="JAAMPI010002442">
    <property type="protein sequence ID" value="KAF4613401.1"/>
    <property type="molecule type" value="Genomic_DNA"/>
</dbReference>
<dbReference type="Pfam" id="PF11951">
    <property type="entry name" value="Fungal_trans_2"/>
    <property type="match status" value="1"/>
</dbReference>
<evidence type="ECO:0000313" key="1">
    <source>
        <dbReference type="EMBL" id="KAF4613401.1"/>
    </source>
</evidence>